<gene>
    <name evidence="2" type="ORF">BW733_01445</name>
</gene>
<dbReference type="Proteomes" id="UP000188235">
    <property type="component" value="Chromosome"/>
</dbReference>
<evidence type="ECO:0000313" key="3">
    <source>
        <dbReference type="Proteomes" id="UP000188235"/>
    </source>
</evidence>
<organism evidence="2 3">
    <name type="scientific">Tessaracoccus flavescens</name>
    <dbReference type="NCBI Taxonomy" id="399497"/>
    <lineage>
        <taxon>Bacteria</taxon>
        <taxon>Bacillati</taxon>
        <taxon>Actinomycetota</taxon>
        <taxon>Actinomycetes</taxon>
        <taxon>Propionibacteriales</taxon>
        <taxon>Propionibacteriaceae</taxon>
        <taxon>Tessaracoccus</taxon>
    </lineage>
</organism>
<dbReference type="InterPro" id="IPR012347">
    <property type="entry name" value="Ferritin-like"/>
</dbReference>
<dbReference type="AlphaFoldDB" id="A0A1Q2CUC8"/>
<accession>A0A1Q2CUC8</accession>
<reference evidence="2 3" key="1">
    <citation type="journal article" date="2008" name="Int. J. Syst. Evol. Microbiol.">
        <title>Tessaracoccus flavescens sp. nov., isolated from marine sediment.</title>
        <authorList>
            <person name="Lee D.W."/>
            <person name="Lee S.D."/>
        </authorList>
    </citation>
    <scope>NUCLEOTIDE SEQUENCE [LARGE SCALE GENOMIC DNA]</scope>
    <source>
        <strain evidence="2 3">SST-39T</strain>
    </source>
</reference>
<dbReference type="Gene3D" id="1.20.1260.10">
    <property type="match status" value="1"/>
</dbReference>
<proteinExistence type="predicted"/>
<dbReference type="InterPro" id="IPR009078">
    <property type="entry name" value="Ferritin-like_SF"/>
</dbReference>
<keyword evidence="3" id="KW-1185">Reference proteome</keyword>
<evidence type="ECO:0008006" key="4">
    <source>
        <dbReference type="Google" id="ProtNLM"/>
    </source>
</evidence>
<feature type="region of interest" description="Disordered" evidence="1">
    <location>
        <begin position="1"/>
        <end position="22"/>
    </location>
</feature>
<dbReference type="EMBL" id="CP019607">
    <property type="protein sequence ID" value="AQP49694.1"/>
    <property type="molecule type" value="Genomic_DNA"/>
</dbReference>
<dbReference type="KEGG" id="tfa:BW733_01445"/>
<dbReference type="SUPFAM" id="SSF47240">
    <property type="entry name" value="Ferritin-like"/>
    <property type="match status" value="1"/>
</dbReference>
<feature type="compositionally biased region" description="Low complexity" evidence="1">
    <location>
        <begin position="1"/>
        <end position="10"/>
    </location>
</feature>
<evidence type="ECO:0000256" key="1">
    <source>
        <dbReference type="SAM" id="MobiDB-lite"/>
    </source>
</evidence>
<sequence length="285" mass="29196">MISGAPAVAPTSPPPTQSPEASAAQQAVVALRSAVEALSGVSGFEAKDWAAAALAQCDAHLALLALPDPFGADDQEPFVVQTPAAPSLSTLEQGTAELTERITGAVEALKSAAGAATEGDVRLVYASAAAGATALGNTAVVPATSEVVPVRLQPTTLEASLPIALGHAWALVYGLGVGLGRLDSSDPLHALGTTRMAAAKEIRNALRDAVDEVPEQPAAFELPNEMSTPDEIRAGWAVLETHLLDGFARLVAASDEGLWRDRFLAQVAPVQAVGGRLGHWPGWTA</sequence>
<protein>
    <recommendedName>
        <fullName evidence="4">DUF4439 domain-containing protein</fullName>
    </recommendedName>
</protein>
<name>A0A1Q2CUC8_9ACTN</name>
<dbReference type="STRING" id="399497.BW733_01445"/>
<evidence type="ECO:0000313" key="2">
    <source>
        <dbReference type="EMBL" id="AQP49694.1"/>
    </source>
</evidence>